<evidence type="ECO:0000256" key="2">
    <source>
        <dbReference type="ARBA" id="ARBA00022842"/>
    </source>
</evidence>
<dbReference type="Gene3D" id="3.30.460.10">
    <property type="entry name" value="Beta Polymerase, domain 2"/>
    <property type="match status" value="1"/>
</dbReference>
<dbReference type="CDD" id="cd05402">
    <property type="entry name" value="NT_PAP_TUTase"/>
    <property type="match status" value="1"/>
</dbReference>
<protein>
    <recommendedName>
        <fullName evidence="7">Polymerase nucleotidyl transferase domain-containing protein</fullName>
    </recommendedName>
</protein>
<proteinExistence type="predicted"/>
<dbReference type="GO" id="GO:0031499">
    <property type="term" value="C:TRAMP complex"/>
    <property type="evidence" value="ECO:0007669"/>
    <property type="project" value="TreeGrafter"/>
</dbReference>
<dbReference type="GO" id="GO:1990817">
    <property type="term" value="F:poly(A) RNA polymerase activity"/>
    <property type="evidence" value="ECO:0007669"/>
    <property type="project" value="InterPro"/>
</dbReference>
<dbReference type="OrthoDB" id="273917at2759"/>
<evidence type="ECO:0000313" key="5">
    <source>
        <dbReference type="EMBL" id="CAD7704632.1"/>
    </source>
</evidence>
<dbReference type="EMBL" id="CAJHUC010002937">
    <property type="protein sequence ID" value="CAD7704632.1"/>
    <property type="molecule type" value="Genomic_DNA"/>
</dbReference>
<dbReference type="PANTHER" id="PTHR23092:SF15">
    <property type="entry name" value="INACTIVE NON-CANONICAL POLY(A) RNA POLYMERASE PROTEIN TRF4-2-RELATED"/>
    <property type="match status" value="1"/>
</dbReference>
<dbReference type="GO" id="GO:0005730">
    <property type="term" value="C:nucleolus"/>
    <property type="evidence" value="ECO:0007669"/>
    <property type="project" value="TreeGrafter"/>
</dbReference>
<dbReference type="Pfam" id="PF03828">
    <property type="entry name" value="PAP_assoc"/>
    <property type="match status" value="1"/>
</dbReference>
<sequence length="504" mass="52175">MQRGNAPAFGTPSPVIGPAVAVQAQAPGVIAPLSVPVGMATPLELSQGGQSGSQLQLQSPQAWLRSPQASGGRPCAYSSAARSAQQLQILGQGRGAAGHGGQHAAQWGSQAPVVGTVGGGMGHAADVEFDFPRGGGTEGGRGLQFHAVAAETGVRDGDLGDAGEEFGVGGEPGVSEGPGAFFPVAGPLEGDGGAAGGQRAGAGDSGEAWADGAAKRSKGRLHEEIVAFAQQCFPSREELQLMQLMEQGLGQVEQATLEVFPNSKTILFGSQASSLSLPGSDMDVVILGAGRDICAPAESFTTVEKNAVVQKLGMLLENLKRRGLVAGRGRVLASAKVPIVKVLMRLGSKALSVDISMGVKNGAAAVELIQSYVMGMPTVRPLVVVLKAILKERNLNEVYSGGISSYVLFNMVVSHLVSEGHQSNLSNAPLLSSVARQIDFLQKGLREVEHDLGRLLVRFLKRFGNFFQYDTMAVSIRGGSAIVPKARLNYNGVSSSILAVEDPQ</sequence>
<dbReference type="InterPro" id="IPR045862">
    <property type="entry name" value="Trf4-like"/>
</dbReference>
<comment type="caution">
    <text evidence="5">The sequence shown here is derived from an EMBL/GenBank/DDBJ whole genome shotgun (WGS) entry which is preliminary data.</text>
</comment>
<accession>A0A8S1JI67</accession>
<dbReference type="PANTHER" id="PTHR23092">
    <property type="entry name" value="POLY(A) RNA POLYMERASE"/>
    <property type="match status" value="1"/>
</dbReference>
<dbReference type="GO" id="GO:0046872">
    <property type="term" value="F:metal ion binding"/>
    <property type="evidence" value="ECO:0007669"/>
    <property type="project" value="UniProtKB-KW"/>
</dbReference>
<reference evidence="5" key="1">
    <citation type="submission" date="2020-12" db="EMBL/GenBank/DDBJ databases">
        <authorList>
            <person name="Iha C."/>
        </authorList>
    </citation>
    <scope>NUCLEOTIDE SEQUENCE</scope>
</reference>
<keyword evidence="2" id="KW-0460">Magnesium</keyword>
<dbReference type="AlphaFoldDB" id="A0A8S1JI67"/>
<dbReference type="GO" id="GO:0031123">
    <property type="term" value="P:RNA 3'-end processing"/>
    <property type="evidence" value="ECO:0007669"/>
    <property type="project" value="TreeGrafter"/>
</dbReference>
<evidence type="ECO:0000256" key="1">
    <source>
        <dbReference type="ARBA" id="ARBA00022723"/>
    </source>
</evidence>
<feature type="non-terminal residue" evidence="5">
    <location>
        <position position="1"/>
    </location>
</feature>
<feature type="domain" description="PAP-associated" evidence="3">
    <location>
        <begin position="452"/>
        <end position="504"/>
    </location>
</feature>
<dbReference type="Proteomes" id="UP000708148">
    <property type="component" value="Unassembled WGS sequence"/>
</dbReference>
<keyword evidence="6" id="KW-1185">Reference proteome</keyword>
<feature type="domain" description="Poly(A) RNA polymerase mitochondrial-like central palm" evidence="4">
    <location>
        <begin position="221"/>
        <end position="373"/>
    </location>
</feature>
<dbReference type="GO" id="GO:0003729">
    <property type="term" value="F:mRNA binding"/>
    <property type="evidence" value="ECO:0007669"/>
    <property type="project" value="TreeGrafter"/>
</dbReference>
<organism evidence="5 6">
    <name type="scientific">Ostreobium quekettii</name>
    <dbReference type="NCBI Taxonomy" id="121088"/>
    <lineage>
        <taxon>Eukaryota</taxon>
        <taxon>Viridiplantae</taxon>
        <taxon>Chlorophyta</taxon>
        <taxon>core chlorophytes</taxon>
        <taxon>Ulvophyceae</taxon>
        <taxon>TCBD clade</taxon>
        <taxon>Bryopsidales</taxon>
        <taxon>Ostreobineae</taxon>
        <taxon>Ostreobiaceae</taxon>
        <taxon>Ostreobium</taxon>
    </lineage>
</organism>
<dbReference type="InterPro" id="IPR054708">
    <property type="entry name" value="MTPAP-like_central"/>
</dbReference>
<dbReference type="InterPro" id="IPR043519">
    <property type="entry name" value="NT_sf"/>
</dbReference>
<dbReference type="Gene3D" id="1.10.1410.10">
    <property type="match status" value="1"/>
</dbReference>
<evidence type="ECO:0000313" key="6">
    <source>
        <dbReference type="Proteomes" id="UP000708148"/>
    </source>
</evidence>
<evidence type="ECO:0000259" key="3">
    <source>
        <dbReference type="Pfam" id="PF03828"/>
    </source>
</evidence>
<evidence type="ECO:0008006" key="7">
    <source>
        <dbReference type="Google" id="ProtNLM"/>
    </source>
</evidence>
<dbReference type="Pfam" id="PF22600">
    <property type="entry name" value="MTPAP-like_central"/>
    <property type="match status" value="1"/>
</dbReference>
<gene>
    <name evidence="5" type="ORF">OSTQU699_LOCUS9987</name>
</gene>
<dbReference type="SUPFAM" id="SSF81301">
    <property type="entry name" value="Nucleotidyltransferase"/>
    <property type="match status" value="1"/>
</dbReference>
<dbReference type="GO" id="GO:0043634">
    <property type="term" value="P:polyadenylation-dependent ncRNA catabolic process"/>
    <property type="evidence" value="ECO:0007669"/>
    <property type="project" value="TreeGrafter"/>
</dbReference>
<name>A0A8S1JI67_9CHLO</name>
<dbReference type="InterPro" id="IPR002058">
    <property type="entry name" value="PAP_assoc"/>
</dbReference>
<evidence type="ECO:0000259" key="4">
    <source>
        <dbReference type="Pfam" id="PF22600"/>
    </source>
</evidence>
<keyword evidence="1" id="KW-0479">Metal-binding</keyword>
<dbReference type="SUPFAM" id="SSF81631">
    <property type="entry name" value="PAP/OAS1 substrate-binding domain"/>
    <property type="match status" value="1"/>
</dbReference>